<dbReference type="EMBL" id="JEMA01000400">
    <property type="protein sequence ID" value="KYF70405.1"/>
    <property type="molecule type" value="Genomic_DNA"/>
</dbReference>
<evidence type="ECO:0000313" key="2">
    <source>
        <dbReference type="Proteomes" id="UP000075260"/>
    </source>
</evidence>
<name>A0A150QQX0_SORCE</name>
<proteinExistence type="predicted"/>
<evidence type="ECO:0000313" key="1">
    <source>
        <dbReference type="EMBL" id="KYF70405.1"/>
    </source>
</evidence>
<accession>A0A150QQX0</accession>
<gene>
    <name evidence="1" type="ORF">BE15_16060</name>
</gene>
<protein>
    <submittedName>
        <fullName evidence="1">Uncharacterized protein</fullName>
    </submittedName>
</protein>
<reference evidence="1 2" key="1">
    <citation type="submission" date="2014-02" db="EMBL/GenBank/DDBJ databases">
        <title>The small core and large imbalanced accessory genome model reveals a collaborative survival strategy of Sorangium cellulosum strains in nature.</title>
        <authorList>
            <person name="Han K."/>
            <person name="Peng R."/>
            <person name="Blom J."/>
            <person name="Li Y.-Z."/>
        </authorList>
    </citation>
    <scope>NUCLEOTIDE SEQUENCE [LARGE SCALE GENOMIC DNA]</scope>
    <source>
        <strain evidence="1 2">So0008-312</strain>
    </source>
</reference>
<dbReference type="Proteomes" id="UP000075260">
    <property type="component" value="Unassembled WGS sequence"/>
</dbReference>
<sequence>MGLLRAVPPATAVAISGIPAMRMSCQRGSGGARGGGWEVRGCGSSLCRVTEVAGQRAMSCLV</sequence>
<organism evidence="1 2">
    <name type="scientific">Sorangium cellulosum</name>
    <name type="common">Polyangium cellulosum</name>
    <dbReference type="NCBI Taxonomy" id="56"/>
    <lineage>
        <taxon>Bacteria</taxon>
        <taxon>Pseudomonadati</taxon>
        <taxon>Myxococcota</taxon>
        <taxon>Polyangia</taxon>
        <taxon>Polyangiales</taxon>
        <taxon>Polyangiaceae</taxon>
        <taxon>Sorangium</taxon>
    </lineage>
</organism>
<comment type="caution">
    <text evidence="1">The sequence shown here is derived from an EMBL/GenBank/DDBJ whole genome shotgun (WGS) entry which is preliminary data.</text>
</comment>
<dbReference type="AlphaFoldDB" id="A0A150QQX0"/>